<dbReference type="PRINTS" id="PR00237">
    <property type="entry name" value="GPCRRHODOPSN"/>
</dbReference>
<protein>
    <submittedName>
        <fullName evidence="11">Melatonin-related receptor-like</fullName>
    </submittedName>
</protein>
<evidence type="ECO:0000256" key="6">
    <source>
        <dbReference type="ARBA" id="ARBA00023170"/>
    </source>
</evidence>
<name>A0A6P5A0E9_BRABE</name>
<feature type="transmembrane region" description="Helical" evidence="8">
    <location>
        <begin position="255"/>
        <end position="272"/>
    </location>
</feature>
<keyword evidence="7" id="KW-0807">Transducer</keyword>
<comment type="subcellular location">
    <subcellularLocation>
        <location evidence="1">Membrane</location>
        <topology evidence="1">Multi-pass membrane protein</topology>
    </subcellularLocation>
</comment>
<feature type="transmembrane region" description="Helical" evidence="8">
    <location>
        <begin position="151"/>
        <end position="173"/>
    </location>
</feature>
<keyword evidence="5 8" id="KW-0472">Membrane</keyword>
<dbReference type="InterPro" id="IPR050125">
    <property type="entry name" value="GPCR_opsins"/>
</dbReference>
<keyword evidence="3 8" id="KW-1133">Transmembrane helix</keyword>
<feature type="transmembrane region" description="Helical" evidence="8">
    <location>
        <begin position="108"/>
        <end position="130"/>
    </location>
</feature>
<dbReference type="OrthoDB" id="10038859at2759"/>
<evidence type="ECO:0000256" key="2">
    <source>
        <dbReference type="ARBA" id="ARBA00022692"/>
    </source>
</evidence>
<evidence type="ECO:0000256" key="1">
    <source>
        <dbReference type="ARBA" id="ARBA00004141"/>
    </source>
</evidence>
<feature type="domain" description="G-protein coupled receptors family 1 profile" evidence="9">
    <location>
        <begin position="50"/>
        <end position="305"/>
    </location>
</feature>
<dbReference type="Pfam" id="PF00001">
    <property type="entry name" value="7tm_1"/>
    <property type="match status" value="1"/>
</dbReference>
<feature type="transmembrane region" description="Helical" evidence="8">
    <location>
        <begin position="70"/>
        <end position="88"/>
    </location>
</feature>
<dbReference type="Proteomes" id="UP000515135">
    <property type="component" value="Unplaced"/>
</dbReference>
<dbReference type="GeneID" id="109479214"/>
<dbReference type="AlphaFoldDB" id="A0A6P5A0E9"/>
<evidence type="ECO:0000256" key="5">
    <source>
        <dbReference type="ARBA" id="ARBA00023136"/>
    </source>
</evidence>
<keyword evidence="6" id="KW-0675">Receptor</keyword>
<dbReference type="Gene3D" id="1.20.1070.10">
    <property type="entry name" value="Rhodopsin 7-helix transmembrane proteins"/>
    <property type="match status" value="1"/>
</dbReference>
<proteinExistence type="predicted"/>
<dbReference type="FunFam" id="1.20.1070.10:FF:000313">
    <property type="entry name" value="Uncharacterized protein"/>
    <property type="match status" value="1"/>
</dbReference>
<dbReference type="PANTHER" id="PTHR24240">
    <property type="entry name" value="OPSIN"/>
    <property type="match status" value="1"/>
</dbReference>
<dbReference type="RefSeq" id="XP_019636677.1">
    <property type="nucleotide sequence ID" value="XM_019781118.1"/>
</dbReference>
<dbReference type="InterPro" id="IPR000276">
    <property type="entry name" value="GPCR_Rhodpsn"/>
</dbReference>
<organism evidence="10 11">
    <name type="scientific">Branchiostoma belcheri</name>
    <name type="common">Amphioxus</name>
    <dbReference type="NCBI Taxonomy" id="7741"/>
    <lineage>
        <taxon>Eukaryota</taxon>
        <taxon>Metazoa</taxon>
        <taxon>Chordata</taxon>
        <taxon>Cephalochordata</taxon>
        <taxon>Leptocardii</taxon>
        <taxon>Amphioxiformes</taxon>
        <taxon>Branchiostomatidae</taxon>
        <taxon>Branchiostoma</taxon>
    </lineage>
</organism>
<dbReference type="InterPro" id="IPR017452">
    <property type="entry name" value="GPCR_Rhodpsn_7TM"/>
</dbReference>
<accession>A0A6P5A0E9</accession>
<sequence>MSWQASIATNNTSLATFAMNSSNPVRTYSTLVVVGFSTLAGIFSLVGTVGNGLVILAYCSYRKVRTSANTFILSISISDILLTGVQYPTRMAAMITGAPPLGDAVCQILGALTFFSVYVSFFSVVLIALSRYVRITKSLDTYKKLFRPSKSFLWVSLSWVVSGLLVAPGFLGYGKFGWNTRNRQCGLVYPHPYQPHYFSNVFGVTCWVTLCLAVAIFLKIYFDVKNSVMTLVEANPNEYQDQHVPKRLIKQTKHMFIFFCALAISVSPHALLTSIDVHAKFMPTALRIMVILLFGLNHVVNPFLYAWKLTIFKRAFSALFHCKRRLPSQPRAAVNRH</sequence>
<feature type="transmembrane region" description="Helical" evidence="8">
    <location>
        <begin position="284"/>
        <end position="307"/>
    </location>
</feature>
<evidence type="ECO:0000313" key="11">
    <source>
        <dbReference type="RefSeq" id="XP_019636677.1"/>
    </source>
</evidence>
<dbReference type="PROSITE" id="PS50262">
    <property type="entry name" value="G_PROTEIN_RECEP_F1_2"/>
    <property type="match status" value="1"/>
</dbReference>
<dbReference type="CDD" id="cd00637">
    <property type="entry name" value="7tm_classA_rhodopsin-like"/>
    <property type="match status" value="1"/>
</dbReference>
<reference evidence="11" key="1">
    <citation type="submission" date="2025-08" db="UniProtKB">
        <authorList>
            <consortium name="RefSeq"/>
        </authorList>
    </citation>
    <scope>IDENTIFICATION</scope>
    <source>
        <tissue evidence="11">Gonad</tissue>
    </source>
</reference>
<evidence type="ECO:0000256" key="8">
    <source>
        <dbReference type="SAM" id="Phobius"/>
    </source>
</evidence>
<dbReference type="GO" id="GO:0016020">
    <property type="term" value="C:membrane"/>
    <property type="evidence" value="ECO:0007669"/>
    <property type="project" value="UniProtKB-SubCell"/>
</dbReference>
<gene>
    <name evidence="11" type="primary">LOC109479214</name>
</gene>
<evidence type="ECO:0000259" key="9">
    <source>
        <dbReference type="PROSITE" id="PS50262"/>
    </source>
</evidence>
<evidence type="ECO:0000256" key="4">
    <source>
        <dbReference type="ARBA" id="ARBA00023040"/>
    </source>
</evidence>
<dbReference type="GO" id="GO:0004930">
    <property type="term" value="F:G protein-coupled receptor activity"/>
    <property type="evidence" value="ECO:0007669"/>
    <property type="project" value="UniProtKB-KW"/>
</dbReference>
<dbReference type="KEGG" id="bbel:109479214"/>
<feature type="transmembrane region" description="Helical" evidence="8">
    <location>
        <begin position="31"/>
        <end position="58"/>
    </location>
</feature>
<feature type="transmembrane region" description="Helical" evidence="8">
    <location>
        <begin position="197"/>
        <end position="222"/>
    </location>
</feature>
<keyword evidence="2 8" id="KW-0812">Transmembrane</keyword>
<keyword evidence="10" id="KW-1185">Reference proteome</keyword>
<dbReference type="SUPFAM" id="SSF81321">
    <property type="entry name" value="Family A G protein-coupled receptor-like"/>
    <property type="match status" value="1"/>
</dbReference>
<evidence type="ECO:0000313" key="10">
    <source>
        <dbReference type="Proteomes" id="UP000515135"/>
    </source>
</evidence>
<keyword evidence="4" id="KW-0297">G-protein coupled receptor</keyword>
<evidence type="ECO:0000256" key="3">
    <source>
        <dbReference type="ARBA" id="ARBA00022989"/>
    </source>
</evidence>
<evidence type="ECO:0000256" key="7">
    <source>
        <dbReference type="ARBA" id="ARBA00023224"/>
    </source>
</evidence>